<sequence length="118" mass="13440">MGITSRFPPFDKAPAPMTRLAHHVFFTLKDRSDEAVQSLVEACEKYLNNHDGLVDFAVGTREKELARPVNHDFDVSLHTVFADRAAHDAYQTAERHLQFIAENKESWAEVKVCDSNLR</sequence>
<keyword evidence="3" id="KW-1185">Reference proteome</keyword>
<dbReference type="SUPFAM" id="SSF54909">
    <property type="entry name" value="Dimeric alpha+beta barrel"/>
    <property type="match status" value="1"/>
</dbReference>
<evidence type="ECO:0000313" key="2">
    <source>
        <dbReference type="EMBL" id="GAA5505958.1"/>
    </source>
</evidence>
<evidence type="ECO:0000259" key="1">
    <source>
        <dbReference type="PROSITE" id="PS51502"/>
    </source>
</evidence>
<organism evidence="2 3">
    <name type="scientific">Novipirellula caenicola</name>
    <dbReference type="NCBI Taxonomy" id="1536901"/>
    <lineage>
        <taxon>Bacteria</taxon>
        <taxon>Pseudomonadati</taxon>
        <taxon>Planctomycetota</taxon>
        <taxon>Planctomycetia</taxon>
        <taxon>Pirellulales</taxon>
        <taxon>Pirellulaceae</taxon>
        <taxon>Novipirellula</taxon>
    </lineage>
</organism>
<dbReference type="EMBL" id="BAABRO010000002">
    <property type="protein sequence ID" value="GAA5505958.1"/>
    <property type="molecule type" value="Genomic_DNA"/>
</dbReference>
<comment type="caution">
    <text evidence="2">The sequence shown here is derived from an EMBL/GenBank/DDBJ whole genome shotgun (WGS) entry which is preliminary data.</text>
</comment>
<proteinExistence type="predicted"/>
<dbReference type="PROSITE" id="PS51502">
    <property type="entry name" value="S_R_A_B_BARREL"/>
    <property type="match status" value="1"/>
</dbReference>
<evidence type="ECO:0000313" key="3">
    <source>
        <dbReference type="Proteomes" id="UP001416858"/>
    </source>
</evidence>
<feature type="domain" description="Stress-response A/B barrel" evidence="1">
    <location>
        <begin position="20"/>
        <end position="115"/>
    </location>
</feature>
<protein>
    <recommendedName>
        <fullName evidence="1">Stress-response A/B barrel domain-containing protein</fullName>
    </recommendedName>
</protein>
<dbReference type="Proteomes" id="UP001416858">
    <property type="component" value="Unassembled WGS sequence"/>
</dbReference>
<dbReference type="SMART" id="SM00886">
    <property type="entry name" value="Dabb"/>
    <property type="match status" value="1"/>
</dbReference>
<dbReference type="Pfam" id="PF07876">
    <property type="entry name" value="Dabb"/>
    <property type="match status" value="1"/>
</dbReference>
<dbReference type="Gene3D" id="3.30.70.100">
    <property type="match status" value="1"/>
</dbReference>
<accession>A0ABP9VR74</accession>
<name>A0ABP9VR74_9BACT</name>
<dbReference type="InterPro" id="IPR013097">
    <property type="entry name" value="Dabb"/>
</dbReference>
<dbReference type="InterPro" id="IPR011008">
    <property type="entry name" value="Dimeric_a/b-barrel"/>
</dbReference>
<reference evidence="2 3" key="1">
    <citation type="submission" date="2024-02" db="EMBL/GenBank/DDBJ databases">
        <title>Rhodopirellula caenicola NBRC 110016.</title>
        <authorList>
            <person name="Ichikawa N."/>
            <person name="Katano-Makiyama Y."/>
            <person name="Hidaka K."/>
        </authorList>
    </citation>
    <scope>NUCLEOTIDE SEQUENCE [LARGE SCALE GENOMIC DNA]</scope>
    <source>
        <strain evidence="2 3">NBRC 110016</strain>
    </source>
</reference>
<gene>
    <name evidence="2" type="ORF">Rcae01_01408</name>
</gene>